<evidence type="ECO:0000313" key="5">
    <source>
        <dbReference type="EMBL" id="MBE4908577.1"/>
    </source>
</evidence>
<dbReference type="PANTHER" id="PTHR46066">
    <property type="entry name" value="CHITINASE DOMAIN-CONTAINING PROTEIN 1 FAMILY MEMBER"/>
    <property type="match status" value="1"/>
</dbReference>
<organism evidence="5 6">
    <name type="scientific">Litchfieldia luteola</name>
    <dbReference type="NCBI Taxonomy" id="682179"/>
    <lineage>
        <taxon>Bacteria</taxon>
        <taxon>Bacillati</taxon>
        <taxon>Bacillota</taxon>
        <taxon>Bacilli</taxon>
        <taxon>Bacillales</taxon>
        <taxon>Bacillaceae</taxon>
        <taxon>Litchfieldia</taxon>
    </lineage>
</organism>
<dbReference type="InterPro" id="IPR011583">
    <property type="entry name" value="Chitinase_II/V-like_cat"/>
</dbReference>
<dbReference type="InterPro" id="IPR001119">
    <property type="entry name" value="SLH_dom"/>
</dbReference>
<evidence type="ECO:0000259" key="3">
    <source>
        <dbReference type="PROSITE" id="PS51272"/>
    </source>
</evidence>
<dbReference type="InterPro" id="IPR029070">
    <property type="entry name" value="Chitinase_insertion_sf"/>
</dbReference>
<dbReference type="Pfam" id="PF00395">
    <property type="entry name" value="SLH"/>
    <property type="match status" value="3"/>
</dbReference>
<dbReference type="InterPro" id="IPR017853">
    <property type="entry name" value="GH"/>
</dbReference>
<keyword evidence="6" id="KW-1185">Reference proteome</keyword>
<feature type="chain" id="PRO_5046622101" evidence="2">
    <location>
        <begin position="22"/>
        <end position="541"/>
    </location>
</feature>
<dbReference type="SMART" id="SM00636">
    <property type="entry name" value="Glyco_18"/>
    <property type="match status" value="1"/>
</dbReference>
<feature type="domain" description="SLH" evidence="3">
    <location>
        <begin position="423"/>
        <end position="479"/>
    </location>
</feature>
<dbReference type="RefSeq" id="WP_193536394.1">
    <property type="nucleotide sequence ID" value="NZ_JADCLJ010000020.1"/>
</dbReference>
<reference evidence="5 6" key="1">
    <citation type="submission" date="2020-10" db="EMBL/GenBank/DDBJ databases">
        <title>Bacillus sp. HD4P25, an endophyte from a halophyte.</title>
        <authorList>
            <person name="Sun J.-Q."/>
        </authorList>
    </citation>
    <scope>NUCLEOTIDE SEQUENCE [LARGE SCALE GENOMIC DNA]</scope>
    <source>
        <strain evidence="5 6">YIM 93174</strain>
    </source>
</reference>
<dbReference type="Gene3D" id="3.10.50.10">
    <property type="match status" value="1"/>
</dbReference>
<dbReference type="PANTHER" id="PTHR46066:SF2">
    <property type="entry name" value="CHITINASE DOMAIN-CONTAINING PROTEIN 1"/>
    <property type="match status" value="1"/>
</dbReference>
<dbReference type="PROSITE" id="PS51272">
    <property type="entry name" value="SLH"/>
    <property type="match status" value="3"/>
</dbReference>
<gene>
    <name evidence="5" type="ORF">IMZ08_10965</name>
</gene>
<dbReference type="InterPro" id="IPR001223">
    <property type="entry name" value="Glyco_hydro18_cat"/>
</dbReference>
<feature type="domain" description="GH18" evidence="4">
    <location>
        <begin position="32"/>
        <end position="367"/>
    </location>
</feature>
<dbReference type="Proteomes" id="UP001516662">
    <property type="component" value="Unassembled WGS sequence"/>
</dbReference>
<feature type="domain" description="SLH" evidence="3">
    <location>
        <begin position="480"/>
        <end position="541"/>
    </location>
</feature>
<proteinExistence type="predicted"/>
<accession>A0ABR9QJ90</accession>
<feature type="domain" description="SLH" evidence="3">
    <location>
        <begin position="359"/>
        <end position="422"/>
    </location>
</feature>
<dbReference type="Gene3D" id="3.20.20.80">
    <property type="entry name" value="Glycosidases"/>
    <property type="match status" value="1"/>
</dbReference>
<evidence type="ECO:0000313" key="6">
    <source>
        <dbReference type="Proteomes" id="UP001516662"/>
    </source>
</evidence>
<evidence type="ECO:0000256" key="1">
    <source>
        <dbReference type="ARBA" id="ARBA00022729"/>
    </source>
</evidence>
<dbReference type="EMBL" id="JADCLJ010000020">
    <property type="protein sequence ID" value="MBE4908577.1"/>
    <property type="molecule type" value="Genomic_DNA"/>
</dbReference>
<evidence type="ECO:0000256" key="2">
    <source>
        <dbReference type="SAM" id="SignalP"/>
    </source>
</evidence>
<name>A0ABR9QJ90_9BACI</name>
<dbReference type="PROSITE" id="PS51910">
    <property type="entry name" value="GH18_2"/>
    <property type="match status" value="1"/>
</dbReference>
<evidence type="ECO:0000259" key="4">
    <source>
        <dbReference type="PROSITE" id="PS51910"/>
    </source>
</evidence>
<keyword evidence="1 2" id="KW-0732">Signal</keyword>
<sequence length="541" mass="61753">MNKYKLLLILTLMLCILLQNSDSTNSQTRLFNMSYLYFGSLSSYIHQVDKTKGSLNVVAPNYFDITKEGQLDITWRLQSSFIAEMHKRGVRVVPFLANHWDQTAGINGLINREKLAKDIALAIEQYNLDGVNVDIEGVGHGYRDAHTELVRLLREYIPSHKEVSVAVAANPSGWNTGWHGFYDYQRLSNHADYLMIMAYDESWESPESPIGPVSSLSFFERSIKYAINQGVPKSKIVAGLPFYGRIWKLDGPTLENRSITGLGLSSLRVDPLIQKFNGKLLFDDKTQSAYATFKIPTGQSFFLGSAKLTEGDYVIWYENEQSIKAKLRVPNQYGIKGTGSWALYHETPNTWDYYTLWLNSTYFTDVPIGNWAEANINHVSQKGWMKGTTSTTFSPNSTLTRAQGAVILVRALENENYEPKSYQFKDTVRHWAQKEIETARELGYLHGKTSVKFDPNSPLTREQLAKILYNIFDYPLNENIQVPFTDVPIEHWSYEPILAIYQQGHIKGYDDDTFRPRGLSTRAQMAALMDRMSADFENRLK</sequence>
<dbReference type="SUPFAM" id="SSF51445">
    <property type="entry name" value="(Trans)glycosidases"/>
    <property type="match status" value="1"/>
</dbReference>
<dbReference type="Pfam" id="PF00704">
    <property type="entry name" value="Glyco_hydro_18"/>
    <property type="match status" value="1"/>
</dbReference>
<protein>
    <submittedName>
        <fullName evidence="5">S-layer homology domain-containing protein</fullName>
    </submittedName>
</protein>
<comment type="caution">
    <text evidence="5">The sequence shown here is derived from an EMBL/GenBank/DDBJ whole genome shotgun (WGS) entry which is preliminary data.</text>
</comment>
<feature type="signal peptide" evidence="2">
    <location>
        <begin position="1"/>
        <end position="21"/>
    </location>
</feature>